<organism evidence="2 3">
    <name type="scientific">Motilibacter deserti</name>
    <dbReference type="NCBI Taxonomy" id="2714956"/>
    <lineage>
        <taxon>Bacteria</taxon>
        <taxon>Bacillati</taxon>
        <taxon>Actinomycetota</taxon>
        <taxon>Actinomycetes</taxon>
        <taxon>Motilibacterales</taxon>
        <taxon>Motilibacteraceae</taxon>
        <taxon>Motilibacter</taxon>
    </lineage>
</organism>
<dbReference type="InterPro" id="IPR029062">
    <property type="entry name" value="Class_I_gatase-like"/>
</dbReference>
<sequence>MRQVLRRLVTAAIGTAMAVPAVGAVTTASALTSPAAAADEYKVLVVGKTLGFRHSSIDEGTRAVIALGRSNGFTVDVFDPAQTAASIPGGTKLETTPFTTA</sequence>
<evidence type="ECO:0000313" key="3">
    <source>
        <dbReference type="Proteomes" id="UP000800981"/>
    </source>
</evidence>
<name>A0ABX0H165_9ACTN</name>
<evidence type="ECO:0000313" key="2">
    <source>
        <dbReference type="EMBL" id="NHC15705.1"/>
    </source>
</evidence>
<dbReference type="Proteomes" id="UP000800981">
    <property type="component" value="Unassembled WGS sequence"/>
</dbReference>
<feature type="chain" id="PRO_5045106388" evidence="1">
    <location>
        <begin position="19"/>
        <end position="101"/>
    </location>
</feature>
<keyword evidence="3" id="KW-1185">Reference proteome</keyword>
<proteinExistence type="predicted"/>
<keyword evidence="1" id="KW-0732">Signal</keyword>
<dbReference type="Gene3D" id="3.40.50.880">
    <property type="match status" value="1"/>
</dbReference>
<dbReference type="EMBL" id="JAANNP010000048">
    <property type="protein sequence ID" value="NHC15705.1"/>
    <property type="molecule type" value="Genomic_DNA"/>
</dbReference>
<protein>
    <submittedName>
        <fullName evidence="2">ThuA domain-containing protein</fullName>
    </submittedName>
</protein>
<gene>
    <name evidence="2" type="ORF">G9H71_18135</name>
</gene>
<accession>A0ABX0H165</accession>
<evidence type="ECO:0000256" key="1">
    <source>
        <dbReference type="SAM" id="SignalP"/>
    </source>
</evidence>
<feature type="non-terminal residue" evidence="2">
    <location>
        <position position="101"/>
    </location>
</feature>
<feature type="signal peptide" evidence="1">
    <location>
        <begin position="1"/>
        <end position="18"/>
    </location>
</feature>
<reference evidence="2 3" key="1">
    <citation type="submission" date="2020-03" db="EMBL/GenBank/DDBJ databases">
        <title>Two novel Motilibacter sp.</title>
        <authorList>
            <person name="Liu S."/>
        </authorList>
    </citation>
    <scope>NUCLEOTIDE SEQUENCE [LARGE SCALE GENOMIC DNA]</scope>
    <source>
        <strain evidence="2 3">E257</strain>
    </source>
</reference>
<comment type="caution">
    <text evidence="2">The sequence shown here is derived from an EMBL/GenBank/DDBJ whole genome shotgun (WGS) entry which is preliminary data.</text>
</comment>